<evidence type="ECO:0000256" key="1">
    <source>
        <dbReference type="ARBA" id="ARBA00023015"/>
    </source>
</evidence>
<evidence type="ECO:0000313" key="6">
    <source>
        <dbReference type="Proteomes" id="UP000271587"/>
    </source>
</evidence>
<dbReference type="InterPro" id="IPR000524">
    <property type="entry name" value="Tscrpt_reg_HTH_GntR"/>
</dbReference>
<evidence type="ECO:0000256" key="2">
    <source>
        <dbReference type="ARBA" id="ARBA00023125"/>
    </source>
</evidence>
<evidence type="ECO:0000313" key="5">
    <source>
        <dbReference type="EMBL" id="AZA10946.1"/>
    </source>
</evidence>
<evidence type="ECO:0000259" key="4">
    <source>
        <dbReference type="PROSITE" id="PS50949"/>
    </source>
</evidence>
<dbReference type="Gene3D" id="1.20.120.530">
    <property type="entry name" value="GntR ligand-binding domain-like"/>
    <property type="match status" value="1"/>
</dbReference>
<dbReference type="InterPro" id="IPR011711">
    <property type="entry name" value="GntR_C"/>
</dbReference>
<dbReference type="Pfam" id="PF00392">
    <property type="entry name" value="GntR"/>
    <property type="match status" value="1"/>
</dbReference>
<dbReference type="PROSITE" id="PS50949">
    <property type="entry name" value="HTH_GNTR"/>
    <property type="match status" value="1"/>
</dbReference>
<gene>
    <name evidence="5" type="primary">csiR</name>
    <name evidence="5" type="ORF">CGERO_03115</name>
</gene>
<dbReference type="SMART" id="SM00345">
    <property type="entry name" value="HTH_GNTR"/>
    <property type="match status" value="1"/>
</dbReference>
<dbReference type="Gene3D" id="1.10.10.10">
    <property type="entry name" value="Winged helix-like DNA-binding domain superfamily/Winged helix DNA-binding domain"/>
    <property type="match status" value="1"/>
</dbReference>
<dbReference type="InterPro" id="IPR008920">
    <property type="entry name" value="TF_FadR/GntR_C"/>
</dbReference>
<dbReference type="PANTHER" id="PTHR43537:SF24">
    <property type="entry name" value="GLUCONATE OPERON TRANSCRIPTIONAL REPRESSOR"/>
    <property type="match status" value="1"/>
</dbReference>
<dbReference type="CDD" id="cd07377">
    <property type="entry name" value="WHTH_GntR"/>
    <property type="match status" value="1"/>
</dbReference>
<dbReference type="Pfam" id="PF07729">
    <property type="entry name" value="FCD"/>
    <property type="match status" value="1"/>
</dbReference>
<dbReference type="SUPFAM" id="SSF48008">
    <property type="entry name" value="GntR ligand-binding domain-like"/>
    <property type="match status" value="1"/>
</dbReference>
<dbReference type="InterPro" id="IPR036390">
    <property type="entry name" value="WH_DNA-bd_sf"/>
</dbReference>
<organism evidence="5 6">
    <name type="scientific">Corynebacterium gerontici</name>
    <dbReference type="NCBI Taxonomy" id="2079234"/>
    <lineage>
        <taxon>Bacteria</taxon>
        <taxon>Bacillati</taxon>
        <taxon>Actinomycetota</taxon>
        <taxon>Actinomycetes</taxon>
        <taxon>Mycobacteriales</taxon>
        <taxon>Corynebacteriaceae</taxon>
        <taxon>Corynebacterium</taxon>
    </lineage>
</organism>
<dbReference type="PANTHER" id="PTHR43537">
    <property type="entry name" value="TRANSCRIPTIONAL REGULATOR, GNTR FAMILY"/>
    <property type="match status" value="1"/>
</dbReference>
<name>A0A3G6IZ66_9CORY</name>
<keyword evidence="3" id="KW-0804">Transcription</keyword>
<reference evidence="5 6" key="1">
    <citation type="submission" date="2018-11" db="EMBL/GenBank/DDBJ databases">
        <authorList>
            <person name="Kleinhagauer T."/>
            <person name="Glaeser S.P."/>
            <person name="Spergser J."/>
            <person name="Ruckert C."/>
            <person name="Kaempfer P."/>
            <person name="Busse H.-J."/>
        </authorList>
    </citation>
    <scope>NUCLEOTIDE SEQUENCE [LARGE SCALE GENOMIC DNA]</scope>
    <source>
        <strain evidence="5 6">W8</strain>
    </source>
</reference>
<keyword evidence="6" id="KW-1185">Reference proteome</keyword>
<protein>
    <submittedName>
        <fullName evidence="5">HTH-type transcriptional repressor CsiR</fullName>
    </submittedName>
</protein>
<sequence length="221" mass="24805">MAVVEQSKTERAYEWIKERIHSHEFAPGHRLVLSSIADELSVSPVPIREAIRQLEAEGLVTFARNVGARVTMIEPERYSNLMESVAVLEGVATALSAPHLSADAITEARELNAKLEYSTTNLDPVEFTELNKQFHQVLFSQCPNEHLLNLVYSEWERLDYVRESTFAFVPMRALASVREHEQIVALIEAGAEGSYVEKVARQHRLNTIEAYKASGGSKPNT</sequence>
<evidence type="ECO:0000256" key="3">
    <source>
        <dbReference type="ARBA" id="ARBA00023163"/>
    </source>
</evidence>
<keyword evidence="2" id="KW-0238">DNA-binding</keyword>
<dbReference type="SUPFAM" id="SSF46785">
    <property type="entry name" value="Winged helix' DNA-binding domain"/>
    <property type="match status" value="1"/>
</dbReference>
<dbReference type="Proteomes" id="UP000271587">
    <property type="component" value="Chromosome"/>
</dbReference>
<dbReference type="GO" id="GO:0003700">
    <property type="term" value="F:DNA-binding transcription factor activity"/>
    <property type="evidence" value="ECO:0007669"/>
    <property type="project" value="InterPro"/>
</dbReference>
<dbReference type="KEGG" id="cgk:CGERO_03115"/>
<dbReference type="EMBL" id="CP033897">
    <property type="protein sequence ID" value="AZA10946.1"/>
    <property type="molecule type" value="Genomic_DNA"/>
</dbReference>
<accession>A0A3G6IZ66</accession>
<dbReference type="GO" id="GO:0003677">
    <property type="term" value="F:DNA binding"/>
    <property type="evidence" value="ECO:0007669"/>
    <property type="project" value="UniProtKB-KW"/>
</dbReference>
<feature type="domain" description="HTH gntR-type" evidence="4">
    <location>
        <begin position="6"/>
        <end position="73"/>
    </location>
</feature>
<dbReference type="AlphaFoldDB" id="A0A3G6IZ66"/>
<dbReference type="RefSeq" id="WP_123933422.1">
    <property type="nucleotide sequence ID" value="NZ_CP033897.1"/>
</dbReference>
<dbReference type="OrthoDB" id="4084810at2"/>
<proteinExistence type="predicted"/>
<dbReference type="SMART" id="SM00895">
    <property type="entry name" value="FCD"/>
    <property type="match status" value="1"/>
</dbReference>
<dbReference type="InterPro" id="IPR036388">
    <property type="entry name" value="WH-like_DNA-bd_sf"/>
</dbReference>
<keyword evidence="1" id="KW-0805">Transcription regulation</keyword>